<dbReference type="PANTHER" id="PTHR30461">
    <property type="entry name" value="DNA-INVERTASE FROM LAMBDOID PROPHAGE"/>
    <property type="match status" value="1"/>
</dbReference>
<evidence type="ECO:0000256" key="5">
    <source>
        <dbReference type="ARBA" id="ARBA00023172"/>
    </source>
</evidence>
<dbReference type="InterPro" id="IPR006120">
    <property type="entry name" value="Resolvase_HTH_dom"/>
</dbReference>
<comment type="similarity">
    <text evidence="1">Belongs to the site-specific recombinase resolvase family.</text>
</comment>
<evidence type="ECO:0000256" key="1">
    <source>
        <dbReference type="ARBA" id="ARBA00009913"/>
    </source>
</evidence>
<evidence type="ECO:0000256" key="3">
    <source>
        <dbReference type="ARBA" id="ARBA00023100"/>
    </source>
</evidence>
<dbReference type="Gene3D" id="1.10.10.60">
    <property type="entry name" value="Homeodomain-like"/>
    <property type="match status" value="1"/>
</dbReference>
<keyword evidence="3" id="KW-0230">DNA invertase</keyword>
<dbReference type="GO" id="GO:0003677">
    <property type="term" value="F:DNA binding"/>
    <property type="evidence" value="ECO:0007669"/>
    <property type="project" value="UniProtKB-KW"/>
</dbReference>
<accession>A0A7L5JSI9</accession>
<evidence type="ECO:0000259" key="8">
    <source>
        <dbReference type="PROSITE" id="PS51736"/>
    </source>
</evidence>
<dbReference type="Proteomes" id="UP000509513">
    <property type="component" value="Chromosome"/>
</dbReference>
<dbReference type="InterPro" id="IPR009057">
    <property type="entry name" value="Homeodomain-like_sf"/>
</dbReference>
<feature type="active site" description="O-(5'-phospho-DNA)-serine intermediate" evidence="6 7">
    <location>
        <position position="9"/>
    </location>
</feature>
<dbReference type="SUPFAM" id="SSF53041">
    <property type="entry name" value="Resolvase-like"/>
    <property type="match status" value="1"/>
</dbReference>
<evidence type="ECO:0000256" key="6">
    <source>
        <dbReference type="PIRSR" id="PIRSR606118-50"/>
    </source>
</evidence>
<sequence>MLIGYARVSTTDQNLTLQKEALEKAGCERIYEDEISGTKDNRPGLEKALEHLRKDDTLVVWKLDRLGRSVKSLIDLVSDLNSRNIHFKSLTDSIDTSTPSGRFFFHVMASLAQMERELIVERTKAGLDAAKKLGRIGGRKRKMTDSKLANAKKLLESGALPKDVAKDLGISLATLYRWIPAT</sequence>
<keyword evidence="5" id="KW-0233">DNA recombination</keyword>
<evidence type="ECO:0000256" key="4">
    <source>
        <dbReference type="ARBA" id="ARBA00023125"/>
    </source>
</evidence>
<evidence type="ECO:0000256" key="7">
    <source>
        <dbReference type="PROSITE-ProRule" id="PRU10137"/>
    </source>
</evidence>
<dbReference type="InterPro" id="IPR050639">
    <property type="entry name" value="SSR_resolvase"/>
</dbReference>
<evidence type="ECO:0000313" key="9">
    <source>
        <dbReference type="EMBL" id="QKJ28086.1"/>
    </source>
</evidence>
<dbReference type="KEGG" id="acib:ACBT_2204"/>
<dbReference type="SMART" id="SM00857">
    <property type="entry name" value="Resolvase"/>
    <property type="match status" value="1"/>
</dbReference>
<organism evidence="9 10">
    <name type="scientific">Aliarcobacter cibarius</name>
    <dbReference type="NCBI Taxonomy" id="255507"/>
    <lineage>
        <taxon>Bacteria</taxon>
        <taxon>Pseudomonadati</taxon>
        <taxon>Campylobacterota</taxon>
        <taxon>Epsilonproteobacteria</taxon>
        <taxon>Campylobacterales</taxon>
        <taxon>Arcobacteraceae</taxon>
        <taxon>Aliarcobacter</taxon>
    </lineage>
</organism>
<dbReference type="SUPFAM" id="SSF46689">
    <property type="entry name" value="Homeodomain-like"/>
    <property type="match status" value="1"/>
</dbReference>
<dbReference type="InterPro" id="IPR006118">
    <property type="entry name" value="Recombinase_CS"/>
</dbReference>
<dbReference type="GO" id="GO:0000150">
    <property type="term" value="F:DNA strand exchange activity"/>
    <property type="evidence" value="ECO:0007669"/>
    <property type="project" value="UniProtKB-KW"/>
</dbReference>
<dbReference type="Pfam" id="PF00239">
    <property type="entry name" value="Resolvase"/>
    <property type="match status" value="1"/>
</dbReference>
<dbReference type="FunFam" id="3.40.50.1390:FF:000001">
    <property type="entry name" value="DNA recombinase"/>
    <property type="match status" value="1"/>
</dbReference>
<name>A0A7L5JSI9_9BACT</name>
<gene>
    <name evidence="9" type="ORF">ACBT_2204</name>
</gene>
<keyword evidence="4" id="KW-0238">DNA-binding</keyword>
<dbReference type="PROSITE" id="PS51736">
    <property type="entry name" value="RECOMBINASES_3"/>
    <property type="match status" value="1"/>
</dbReference>
<dbReference type="InterPro" id="IPR036162">
    <property type="entry name" value="Resolvase-like_N_sf"/>
</dbReference>
<feature type="domain" description="Resolvase/invertase-type recombinase catalytic" evidence="8">
    <location>
        <begin position="1"/>
        <end position="134"/>
    </location>
</feature>
<dbReference type="PANTHER" id="PTHR30461:SF2">
    <property type="entry name" value="SERINE RECOMBINASE PINE-RELATED"/>
    <property type="match status" value="1"/>
</dbReference>
<dbReference type="InterPro" id="IPR006119">
    <property type="entry name" value="Resolv_N"/>
</dbReference>
<dbReference type="GO" id="GO:0015074">
    <property type="term" value="P:DNA integration"/>
    <property type="evidence" value="ECO:0007669"/>
    <property type="project" value="UniProtKB-KW"/>
</dbReference>
<dbReference type="PROSITE" id="PS00397">
    <property type="entry name" value="RECOMBINASES_1"/>
    <property type="match status" value="1"/>
</dbReference>
<dbReference type="RefSeq" id="WP_024774907.1">
    <property type="nucleotide sequence ID" value="NZ_CP054051.1"/>
</dbReference>
<dbReference type="AlphaFoldDB" id="A0A7L5JSI9"/>
<dbReference type="Pfam" id="PF02796">
    <property type="entry name" value="HTH_7"/>
    <property type="match status" value="1"/>
</dbReference>
<dbReference type="CDD" id="cd00569">
    <property type="entry name" value="HTH_Hin_like"/>
    <property type="match status" value="1"/>
</dbReference>
<evidence type="ECO:0000313" key="10">
    <source>
        <dbReference type="Proteomes" id="UP000509513"/>
    </source>
</evidence>
<protein>
    <submittedName>
        <fullName evidence="9">Resolvase</fullName>
    </submittedName>
</protein>
<dbReference type="EMBL" id="CP054051">
    <property type="protein sequence ID" value="QKJ28086.1"/>
    <property type="molecule type" value="Genomic_DNA"/>
</dbReference>
<reference evidence="9 10" key="1">
    <citation type="submission" date="2020-05" db="EMBL/GenBank/DDBJ databases">
        <title>Complete genome sequencing of Campylobacter and Arcobacter type strains.</title>
        <authorList>
            <person name="Miller W.G."/>
            <person name="Yee E."/>
        </authorList>
    </citation>
    <scope>NUCLEOTIDE SEQUENCE [LARGE SCALE GENOMIC DNA]</scope>
    <source>
        <strain evidence="9 10">LMG 21996</strain>
    </source>
</reference>
<keyword evidence="2" id="KW-0229">DNA integration</keyword>
<dbReference type="Gene3D" id="3.40.50.1390">
    <property type="entry name" value="Resolvase, N-terminal catalytic domain"/>
    <property type="match status" value="1"/>
</dbReference>
<evidence type="ECO:0000256" key="2">
    <source>
        <dbReference type="ARBA" id="ARBA00022908"/>
    </source>
</evidence>
<dbReference type="CDD" id="cd03768">
    <property type="entry name" value="SR_ResInv"/>
    <property type="match status" value="1"/>
</dbReference>
<proteinExistence type="inferred from homology"/>